<dbReference type="AlphaFoldDB" id="A0A1B2EDN4"/>
<evidence type="ECO:0008006" key="2">
    <source>
        <dbReference type="Google" id="ProtNLM"/>
    </source>
</evidence>
<dbReference type="InterPro" id="IPR001343">
    <property type="entry name" value="Hemolysn_Ca-bd"/>
</dbReference>
<dbReference type="GO" id="GO:0005509">
    <property type="term" value="F:calcium ion binding"/>
    <property type="evidence" value="ECO:0007669"/>
    <property type="project" value="InterPro"/>
</dbReference>
<dbReference type="KEGG" id="moc:BB934_07455"/>
<reference evidence="1" key="1">
    <citation type="submission" date="2016-07" db="EMBL/GenBank/DDBJ databases">
        <title>Microvirga ossetica sp. nov. a new species of rhizobia isolated from root nodules of the legume species Vicia alpestris Steven originated from North Ossetia region in the Caucasus.</title>
        <authorList>
            <person name="Safronova V.I."/>
            <person name="Kuznetsova I.G."/>
            <person name="Sazanova A.L."/>
            <person name="Belimov A."/>
            <person name="Andronov E."/>
            <person name="Osledkin Y.S."/>
            <person name="Onishchuk O.P."/>
            <person name="Kurchak O.N."/>
            <person name="Shaposhnikov A.I."/>
            <person name="Willems A."/>
            <person name="Tikhonovich I.A."/>
        </authorList>
    </citation>
    <scope>NUCLEOTIDE SEQUENCE [LARGE SCALE GENOMIC DNA]</scope>
    <source>
        <strain evidence="1">V5/3M</strain>
    </source>
</reference>
<evidence type="ECO:0000313" key="1">
    <source>
        <dbReference type="EMBL" id="ANY78090.1"/>
    </source>
</evidence>
<dbReference type="SUPFAM" id="SSF51120">
    <property type="entry name" value="beta-Roll"/>
    <property type="match status" value="1"/>
</dbReference>
<proteinExistence type="predicted"/>
<dbReference type="OrthoDB" id="8360768at2"/>
<dbReference type="Pfam" id="PF00353">
    <property type="entry name" value="HemolysinCabind"/>
    <property type="match status" value="1"/>
</dbReference>
<accession>A0A1B2EDN4</accession>
<dbReference type="InterPro" id="IPR011049">
    <property type="entry name" value="Serralysin-like_metalloprot_C"/>
</dbReference>
<sequence length="177" mass="19066">MPYNYILRDAFGGRIDSNTDVIYGKESNQTNGGKDVIKGLGGNDTIYANSGNDIIDAGTGDDLINSGFGDDIFYFGQNSGYDTIKDFGHSTGNRDKIVVDGIYNGYFKSLFTGEVVLKFDHNRDGSTDAWVLLSGVGESEWLSAGNVIVTNPSASEFVLAKAELAKWDQANASFFGV</sequence>
<name>A0A1B2EDN4_9HYPH</name>
<gene>
    <name evidence="1" type="ORF">BB934_07455</name>
</gene>
<dbReference type="EMBL" id="CP016616">
    <property type="protein sequence ID" value="ANY78090.1"/>
    <property type="molecule type" value="Genomic_DNA"/>
</dbReference>
<dbReference type="PRINTS" id="PR00313">
    <property type="entry name" value="CABNDNGRPT"/>
</dbReference>
<organism evidence="1">
    <name type="scientific">Microvirga ossetica</name>
    <dbReference type="NCBI Taxonomy" id="1882682"/>
    <lineage>
        <taxon>Bacteria</taxon>
        <taxon>Pseudomonadati</taxon>
        <taxon>Pseudomonadota</taxon>
        <taxon>Alphaproteobacteria</taxon>
        <taxon>Hyphomicrobiales</taxon>
        <taxon>Methylobacteriaceae</taxon>
        <taxon>Microvirga</taxon>
    </lineage>
</organism>
<dbReference type="RefSeq" id="WP_099509082.1">
    <property type="nucleotide sequence ID" value="NZ_CP016616.1"/>
</dbReference>
<protein>
    <recommendedName>
        <fullName evidence="2">Calcium-binding protein</fullName>
    </recommendedName>
</protein>
<dbReference type="Gene3D" id="2.150.10.10">
    <property type="entry name" value="Serralysin-like metalloprotease, C-terminal"/>
    <property type="match status" value="1"/>
</dbReference>